<evidence type="ECO:0000313" key="1">
    <source>
        <dbReference type="EMBL" id="SDG91800.1"/>
    </source>
</evidence>
<protein>
    <submittedName>
        <fullName evidence="1">Uncharacterized protein</fullName>
    </submittedName>
</protein>
<gene>
    <name evidence="1" type="ORF">SAMN04487901_11278</name>
</gene>
<evidence type="ECO:0000313" key="2">
    <source>
        <dbReference type="Proteomes" id="UP000198779"/>
    </source>
</evidence>
<reference evidence="2" key="1">
    <citation type="submission" date="2016-10" db="EMBL/GenBank/DDBJ databases">
        <authorList>
            <person name="Varghese N."/>
            <person name="Submissions S."/>
        </authorList>
    </citation>
    <scope>NUCLEOTIDE SEQUENCE [LARGE SCALE GENOMIC DNA]</scope>
    <source>
        <strain evidence="2">BP1-148</strain>
    </source>
</reference>
<name>A0A1G7Y759_9BACT</name>
<dbReference type="AlphaFoldDB" id="A0A1G7Y759"/>
<dbReference type="EMBL" id="FNCQ01000012">
    <property type="protein sequence ID" value="SDG91800.1"/>
    <property type="molecule type" value="Genomic_DNA"/>
</dbReference>
<sequence length="59" mass="7525">MPLCFMTYDFLVFLKMKVQKTYYYIYYNIYNNMNNILYKYRFYLDFLFTSYFLAKSHKS</sequence>
<accession>A0A1G7Y759</accession>
<proteinExistence type="predicted"/>
<keyword evidence="2" id="KW-1185">Reference proteome</keyword>
<dbReference type="STRING" id="645274.SAMN04487901_11278"/>
<organism evidence="1 2">
    <name type="scientific">Prevotella communis</name>
    <dbReference type="NCBI Taxonomy" id="2913614"/>
    <lineage>
        <taxon>Bacteria</taxon>
        <taxon>Pseudomonadati</taxon>
        <taxon>Bacteroidota</taxon>
        <taxon>Bacteroidia</taxon>
        <taxon>Bacteroidales</taxon>
        <taxon>Prevotellaceae</taxon>
        <taxon>Prevotella</taxon>
    </lineage>
</organism>
<dbReference type="Proteomes" id="UP000198779">
    <property type="component" value="Unassembled WGS sequence"/>
</dbReference>